<dbReference type="EMBL" id="DVMY01000039">
    <property type="protein sequence ID" value="HIU37064.1"/>
    <property type="molecule type" value="Genomic_DNA"/>
</dbReference>
<keyword evidence="5 6" id="KW-0503">Monooxygenase</keyword>
<dbReference type="CDD" id="cd04730">
    <property type="entry name" value="NPD_like"/>
    <property type="match status" value="1"/>
</dbReference>
<reference evidence="6" key="2">
    <citation type="journal article" date="2021" name="PeerJ">
        <title>Extensive microbial diversity within the chicken gut microbiome revealed by metagenomics and culture.</title>
        <authorList>
            <person name="Gilroy R."/>
            <person name="Ravi A."/>
            <person name="Getino M."/>
            <person name="Pursley I."/>
            <person name="Horton D.L."/>
            <person name="Alikhan N.F."/>
            <person name="Baker D."/>
            <person name="Gharbi K."/>
            <person name="Hall N."/>
            <person name="Watson M."/>
            <person name="Adriaenssens E.M."/>
            <person name="Foster-Nyarko E."/>
            <person name="Jarju S."/>
            <person name="Secka A."/>
            <person name="Antonio M."/>
            <person name="Oren A."/>
            <person name="Chaudhuri R.R."/>
            <person name="La Ragione R."/>
            <person name="Hildebrand F."/>
            <person name="Pallen M.J."/>
        </authorList>
    </citation>
    <scope>NUCLEOTIDE SEQUENCE</scope>
    <source>
        <strain evidence="6">7463</strain>
    </source>
</reference>
<dbReference type="AlphaFoldDB" id="A0A9D1IJP6"/>
<evidence type="ECO:0000256" key="3">
    <source>
        <dbReference type="ARBA" id="ARBA00022643"/>
    </source>
</evidence>
<evidence type="ECO:0000256" key="1">
    <source>
        <dbReference type="ARBA" id="ARBA00009881"/>
    </source>
</evidence>
<evidence type="ECO:0000256" key="2">
    <source>
        <dbReference type="ARBA" id="ARBA00022630"/>
    </source>
</evidence>
<evidence type="ECO:0000313" key="6">
    <source>
        <dbReference type="EMBL" id="HIU37064.1"/>
    </source>
</evidence>
<name>A0A9D1IJP6_9BURK</name>
<dbReference type="Proteomes" id="UP000824083">
    <property type="component" value="Unassembled WGS sequence"/>
</dbReference>
<dbReference type="InterPro" id="IPR004136">
    <property type="entry name" value="NMO"/>
</dbReference>
<comment type="caution">
    <text evidence="6">The sequence shown here is derived from an EMBL/GenBank/DDBJ whole genome shotgun (WGS) entry which is preliminary data.</text>
</comment>
<dbReference type="InterPro" id="IPR013785">
    <property type="entry name" value="Aldolase_TIM"/>
</dbReference>
<proteinExistence type="inferred from homology"/>
<keyword evidence="2" id="KW-0285">Flavoprotein</keyword>
<dbReference type="Gene3D" id="3.20.20.70">
    <property type="entry name" value="Aldolase class I"/>
    <property type="match status" value="1"/>
</dbReference>
<sequence>MSVGIELKKQAQRLTSLLNIEAPLISAPMMGATTVEMVAAVSNAGGLGVMPCGVMKASEIEEAVRSIKRLTDKPFALNVRVPPRAPNDKEAMMRLFEALEPLRDELGVAHRLAQIPNFEEQFEAILAADVPVVSFSFGGPREIYAEALEARHILMMGTVNSTREAKVLKTAGCSVIIAQGAEAGGPRQYFENPSEGSQIGLMALLPPVARVCGDTPVVAAGAMMNARAVLAAMSLGASGAVLGSALLRSDESAWPDALKNQVSWCDDASTRLSDLGSGRISRLVPTGIIEALAQAELKACGYPGQLSVLLPIYQAAIEQNRMDLLEMPLGQAAQGALRTDAGTVVTGLFNDLKKYWE</sequence>
<dbReference type="PANTHER" id="PTHR42747">
    <property type="entry name" value="NITRONATE MONOOXYGENASE-RELATED"/>
    <property type="match status" value="1"/>
</dbReference>
<dbReference type="PANTHER" id="PTHR42747:SF4">
    <property type="entry name" value="BLR1330 PROTEIN"/>
    <property type="match status" value="1"/>
</dbReference>
<dbReference type="GO" id="GO:0018580">
    <property type="term" value="F:nitronate monooxygenase activity"/>
    <property type="evidence" value="ECO:0007669"/>
    <property type="project" value="InterPro"/>
</dbReference>
<comment type="similarity">
    <text evidence="1">Belongs to the nitronate monooxygenase family. NMO class I subfamily.</text>
</comment>
<dbReference type="Pfam" id="PF03060">
    <property type="entry name" value="NMO"/>
    <property type="match status" value="1"/>
</dbReference>
<keyword evidence="4" id="KW-0560">Oxidoreductase</keyword>
<gene>
    <name evidence="6" type="ORF">IAC56_02160</name>
</gene>
<reference evidence="6" key="1">
    <citation type="submission" date="2020-10" db="EMBL/GenBank/DDBJ databases">
        <authorList>
            <person name="Gilroy R."/>
        </authorList>
    </citation>
    <scope>NUCLEOTIDE SEQUENCE</scope>
    <source>
        <strain evidence="6">7463</strain>
    </source>
</reference>
<evidence type="ECO:0000256" key="4">
    <source>
        <dbReference type="ARBA" id="ARBA00023002"/>
    </source>
</evidence>
<organism evidence="6 7">
    <name type="scientific">Candidatus Aphodousia faecigallinarum</name>
    <dbReference type="NCBI Taxonomy" id="2840677"/>
    <lineage>
        <taxon>Bacteria</taxon>
        <taxon>Pseudomonadati</taxon>
        <taxon>Pseudomonadota</taxon>
        <taxon>Betaproteobacteria</taxon>
        <taxon>Burkholderiales</taxon>
        <taxon>Sutterellaceae</taxon>
        <taxon>Sutterellaceae incertae sedis</taxon>
        <taxon>Candidatus Aphodousia</taxon>
    </lineage>
</organism>
<protein>
    <submittedName>
        <fullName evidence="6">Nitronate monooxygenase</fullName>
    </submittedName>
</protein>
<dbReference type="SUPFAM" id="SSF51412">
    <property type="entry name" value="Inosine monophosphate dehydrogenase (IMPDH)"/>
    <property type="match status" value="1"/>
</dbReference>
<evidence type="ECO:0000256" key="5">
    <source>
        <dbReference type="ARBA" id="ARBA00023033"/>
    </source>
</evidence>
<keyword evidence="3" id="KW-0288">FMN</keyword>
<evidence type="ECO:0000313" key="7">
    <source>
        <dbReference type="Proteomes" id="UP000824083"/>
    </source>
</evidence>
<accession>A0A9D1IJP6</accession>